<evidence type="ECO:0000313" key="3">
    <source>
        <dbReference type="EMBL" id="GGP52391.1"/>
    </source>
</evidence>
<dbReference type="InterPro" id="IPR020287">
    <property type="entry name" value="Tail_sheath_C"/>
</dbReference>
<dbReference type="Proteomes" id="UP000639606">
    <property type="component" value="Unassembled WGS sequence"/>
</dbReference>
<dbReference type="PANTHER" id="PTHR35861:SF1">
    <property type="entry name" value="PHAGE TAIL SHEATH PROTEIN"/>
    <property type="match status" value="1"/>
</dbReference>
<evidence type="ECO:0000259" key="2">
    <source>
        <dbReference type="Pfam" id="PF17482"/>
    </source>
</evidence>
<comment type="similarity">
    <text evidence="1">Belongs to the myoviridae tail sheath protein family.</text>
</comment>
<reference evidence="3" key="1">
    <citation type="journal article" date="2014" name="Int. J. Syst. Evol. Microbiol.">
        <title>Complete genome sequence of Corynebacterium casei LMG S-19264T (=DSM 44701T), isolated from a smear-ripened cheese.</title>
        <authorList>
            <consortium name="US DOE Joint Genome Institute (JGI-PGF)"/>
            <person name="Walter F."/>
            <person name="Albersmeier A."/>
            <person name="Kalinowski J."/>
            <person name="Ruckert C."/>
        </authorList>
    </citation>
    <scope>NUCLEOTIDE SEQUENCE</scope>
    <source>
        <strain evidence="3">JCM 3313</strain>
    </source>
</reference>
<feature type="domain" description="Tail sheath protein C-terminal" evidence="2">
    <location>
        <begin position="505"/>
        <end position="608"/>
    </location>
</feature>
<reference evidence="3" key="2">
    <citation type="submission" date="2020-09" db="EMBL/GenBank/DDBJ databases">
        <authorList>
            <person name="Sun Q."/>
            <person name="Ohkuma M."/>
        </authorList>
    </citation>
    <scope>NUCLEOTIDE SEQUENCE</scope>
    <source>
        <strain evidence="3">JCM 3313</strain>
    </source>
</reference>
<sequence length="616" mass="65412">MPVTPTYPGVYIEELPSRVRTITAVSTSVTAFVGYTSRGPVDQAVTITGFADFERQFGGLAAKSPVSYAVQQFFLNGGSIAVVVRVASGARAASVELPNSSSDVDQPAGTALVIRAKEPGAWGNGLRVSVDYATRTPNETYNLRVGGETFNDVSPDPEHPRYVVDVVNASSDLITAEPPAGTDPRLRPDPVGTVSGAFGAELPAIPDEDLEVKLRGGTETFRTRVQGEPGNLVALGLALEQALRAIPDQPGTRTFGAARVTPMGNRLQVVSGSDDPATVLEFSGAVATALNLNASPNVTAYAVGGEGGQAGEDGGLPGPTDIIGAESAKTGLHALRDVEDVNLLCLPEVCGYPTIDQQIPVLAAAERLCVDKRAFLLVDSPSSWDTLNRARAELPRLDPVRSDHAALYFPHLEQVDPLTGRLRAFPPCGAVAGIMARTDSGRGVWKAPAGTEARLAGTRALTVPLNDPENGLVNPLGVNCLRSFPVIGPVVWGARTLDGADALASQWKYVPVRRLALMIEESLYRGTKWVVFEPNDEPLWAQIRLNVGAFLNSLFERGAFQGVSSREAYFVKCDKETTTQNDINNGIVNILVGFAPLKPAEFVIIQIEQMAGQIEV</sequence>
<dbReference type="EMBL" id="BMRG01000004">
    <property type="protein sequence ID" value="GGP52391.1"/>
    <property type="molecule type" value="Genomic_DNA"/>
</dbReference>
<dbReference type="Gene3D" id="3.40.50.11780">
    <property type="match status" value="2"/>
</dbReference>
<dbReference type="Pfam" id="PF17482">
    <property type="entry name" value="Phage_sheath_1C"/>
    <property type="match status" value="1"/>
</dbReference>
<name>A0A918EE00_9PSEU</name>
<evidence type="ECO:0000256" key="1">
    <source>
        <dbReference type="ARBA" id="ARBA00008005"/>
    </source>
</evidence>
<dbReference type="AlphaFoldDB" id="A0A918EE00"/>
<evidence type="ECO:0000313" key="4">
    <source>
        <dbReference type="Proteomes" id="UP000639606"/>
    </source>
</evidence>
<gene>
    <name evidence="3" type="ORF">GCM10010185_25600</name>
</gene>
<comment type="caution">
    <text evidence="3">The sequence shown here is derived from an EMBL/GenBank/DDBJ whole genome shotgun (WGS) entry which is preliminary data.</text>
</comment>
<protein>
    <submittedName>
        <fullName evidence="3">Tail protein</fullName>
    </submittedName>
</protein>
<proteinExistence type="inferred from homology"/>
<accession>A0A918EE00</accession>
<organism evidence="3 4">
    <name type="scientific">Saccharothrix coeruleofusca</name>
    <dbReference type="NCBI Taxonomy" id="33919"/>
    <lineage>
        <taxon>Bacteria</taxon>
        <taxon>Bacillati</taxon>
        <taxon>Actinomycetota</taxon>
        <taxon>Actinomycetes</taxon>
        <taxon>Pseudonocardiales</taxon>
        <taxon>Pseudonocardiaceae</taxon>
        <taxon>Saccharothrix</taxon>
    </lineage>
</organism>
<dbReference type="PANTHER" id="PTHR35861">
    <property type="match status" value="1"/>
</dbReference>
<dbReference type="RefSeq" id="WP_189223457.1">
    <property type="nucleotide sequence ID" value="NZ_BMRG01000004.1"/>
</dbReference>
<dbReference type="InterPro" id="IPR052042">
    <property type="entry name" value="Tail_sheath_structural"/>
</dbReference>
<keyword evidence="4" id="KW-1185">Reference proteome</keyword>